<dbReference type="EMBL" id="CM007370">
    <property type="protein sequence ID" value="OIW03617.1"/>
    <property type="molecule type" value="Genomic_DNA"/>
</dbReference>
<dbReference type="AlphaFoldDB" id="A0A1J7HML3"/>
<gene>
    <name evidence="1" type="ORF">TanjilG_06126</name>
</gene>
<sequence length="64" mass="7254">MKIKKEGSFIQRGVLIHNQVRKIKQESEKNLDWSHGQPEIKSVLRRISRSPLGISGRSISVGES</sequence>
<evidence type="ECO:0000313" key="1">
    <source>
        <dbReference type="EMBL" id="OIW03617.1"/>
    </source>
</evidence>
<proteinExistence type="predicted"/>
<evidence type="ECO:0000313" key="2">
    <source>
        <dbReference type="Proteomes" id="UP000188354"/>
    </source>
</evidence>
<dbReference type="OMA" id="KEDMGVA"/>
<accession>A0A1J7HML3</accession>
<organism evidence="1 2">
    <name type="scientific">Lupinus angustifolius</name>
    <name type="common">Narrow-leaved blue lupine</name>
    <dbReference type="NCBI Taxonomy" id="3871"/>
    <lineage>
        <taxon>Eukaryota</taxon>
        <taxon>Viridiplantae</taxon>
        <taxon>Streptophyta</taxon>
        <taxon>Embryophyta</taxon>
        <taxon>Tracheophyta</taxon>
        <taxon>Spermatophyta</taxon>
        <taxon>Magnoliopsida</taxon>
        <taxon>eudicotyledons</taxon>
        <taxon>Gunneridae</taxon>
        <taxon>Pentapetalae</taxon>
        <taxon>rosids</taxon>
        <taxon>fabids</taxon>
        <taxon>Fabales</taxon>
        <taxon>Fabaceae</taxon>
        <taxon>Papilionoideae</taxon>
        <taxon>50 kb inversion clade</taxon>
        <taxon>genistoids sensu lato</taxon>
        <taxon>core genistoids</taxon>
        <taxon>Genisteae</taxon>
        <taxon>Lupinus</taxon>
    </lineage>
</organism>
<reference evidence="1 2" key="1">
    <citation type="journal article" date="2017" name="Plant Biotechnol. J.">
        <title>A comprehensive draft genome sequence for lupin (Lupinus angustifolius), an emerging health food: insights into plant-microbe interactions and legume evolution.</title>
        <authorList>
            <person name="Hane J.K."/>
            <person name="Ming Y."/>
            <person name="Kamphuis L.G."/>
            <person name="Nelson M.N."/>
            <person name="Garg G."/>
            <person name="Atkins C.A."/>
            <person name="Bayer P.E."/>
            <person name="Bravo A."/>
            <person name="Bringans S."/>
            <person name="Cannon S."/>
            <person name="Edwards D."/>
            <person name="Foley R."/>
            <person name="Gao L.L."/>
            <person name="Harrison M.J."/>
            <person name="Huang W."/>
            <person name="Hurgobin B."/>
            <person name="Li S."/>
            <person name="Liu C.W."/>
            <person name="McGrath A."/>
            <person name="Morahan G."/>
            <person name="Murray J."/>
            <person name="Weller J."/>
            <person name="Jian J."/>
            <person name="Singh K.B."/>
        </authorList>
    </citation>
    <scope>NUCLEOTIDE SEQUENCE [LARGE SCALE GENOMIC DNA]</scope>
    <source>
        <strain evidence="2">cv. Tanjil</strain>
        <tissue evidence="1">Whole plant</tissue>
    </source>
</reference>
<keyword evidence="2" id="KW-1185">Reference proteome</keyword>
<dbReference type="PANTHER" id="PTHR34780">
    <property type="entry name" value="OS08G0427800 PROTEIN"/>
    <property type="match status" value="1"/>
</dbReference>
<protein>
    <submittedName>
        <fullName evidence="1">Uncharacterized protein</fullName>
    </submittedName>
</protein>
<dbReference type="PANTHER" id="PTHR34780:SF5">
    <property type="entry name" value="OS02G0733900 PROTEIN"/>
    <property type="match status" value="1"/>
</dbReference>
<name>A0A1J7HML3_LUPAN</name>
<dbReference type="Gramene" id="OIW03617">
    <property type="protein sequence ID" value="OIW03617"/>
    <property type="gene ID" value="TanjilG_06126"/>
</dbReference>
<dbReference type="Proteomes" id="UP000188354">
    <property type="component" value="Chromosome LG10"/>
</dbReference>